<proteinExistence type="inferred from homology"/>
<dbReference type="InterPro" id="IPR003010">
    <property type="entry name" value="C-N_Hydrolase"/>
</dbReference>
<dbReference type="InterPro" id="IPR014445">
    <property type="entry name" value="Gln-dep_NAD_synthase"/>
</dbReference>
<name>A0A3B0ZP98_9ZZZZ</name>
<dbReference type="CDD" id="cd00553">
    <property type="entry name" value="NAD_synthase"/>
    <property type="match status" value="1"/>
</dbReference>
<accession>A0A3B0ZP98</accession>
<evidence type="ECO:0000256" key="3">
    <source>
        <dbReference type="ARBA" id="ARBA00012743"/>
    </source>
</evidence>
<dbReference type="Pfam" id="PF02540">
    <property type="entry name" value="NAD_synthase"/>
    <property type="match status" value="1"/>
</dbReference>
<dbReference type="FunFam" id="3.40.50.620:FF:000106">
    <property type="entry name" value="Glutamine-dependent NAD(+) synthetase"/>
    <property type="match status" value="1"/>
</dbReference>
<evidence type="ECO:0000256" key="2">
    <source>
        <dbReference type="ARBA" id="ARBA00007145"/>
    </source>
</evidence>
<dbReference type="NCBIfam" id="NF010588">
    <property type="entry name" value="PRK13981.1"/>
    <property type="match status" value="1"/>
</dbReference>
<keyword evidence="9" id="KW-0315">Glutamine amidotransferase</keyword>
<dbReference type="GO" id="GO:0009435">
    <property type="term" value="P:NAD+ biosynthetic process"/>
    <property type="evidence" value="ECO:0007669"/>
    <property type="project" value="UniProtKB-UniPathway"/>
</dbReference>
<comment type="pathway">
    <text evidence="1">Cofactor biosynthesis; NAD(+) biosynthesis; NAD(+) from deamido-NAD(+) (L-Gln route): step 1/1.</text>
</comment>
<evidence type="ECO:0000256" key="1">
    <source>
        <dbReference type="ARBA" id="ARBA00005188"/>
    </source>
</evidence>
<dbReference type="Gene3D" id="3.60.110.10">
    <property type="entry name" value="Carbon-nitrogen hydrolase"/>
    <property type="match status" value="1"/>
</dbReference>
<dbReference type="InterPro" id="IPR014729">
    <property type="entry name" value="Rossmann-like_a/b/a_fold"/>
</dbReference>
<reference evidence="9" key="1">
    <citation type="submission" date="2018-06" db="EMBL/GenBank/DDBJ databases">
        <authorList>
            <person name="Zhirakovskaya E."/>
        </authorList>
    </citation>
    <scope>NUCLEOTIDE SEQUENCE</scope>
</reference>
<dbReference type="AlphaFoldDB" id="A0A3B0ZP98"/>
<dbReference type="PANTHER" id="PTHR23090:SF9">
    <property type="entry name" value="GLUTAMINE-DEPENDENT NAD(+) SYNTHETASE"/>
    <property type="match status" value="1"/>
</dbReference>
<keyword evidence="5" id="KW-0547">Nucleotide-binding</keyword>
<evidence type="ECO:0000259" key="8">
    <source>
        <dbReference type="PROSITE" id="PS50263"/>
    </source>
</evidence>
<organism evidence="9">
    <name type="scientific">hydrothermal vent metagenome</name>
    <dbReference type="NCBI Taxonomy" id="652676"/>
    <lineage>
        <taxon>unclassified sequences</taxon>
        <taxon>metagenomes</taxon>
        <taxon>ecological metagenomes</taxon>
    </lineage>
</organism>
<keyword evidence="6" id="KW-0067">ATP-binding</keyword>
<dbReference type="InterPro" id="IPR036526">
    <property type="entry name" value="C-N_Hydrolase_sf"/>
</dbReference>
<dbReference type="InterPro" id="IPR022310">
    <property type="entry name" value="NAD/GMP_synthase"/>
</dbReference>
<dbReference type="GO" id="GO:0005524">
    <property type="term" value="F:ATP binding"/>
    <property type="evidence" value="ECO:0007669"/>
    <property type="project" value="UniProtKB-KW"/>
</dbReference>
<dbReference type="EMBL" id="UOFR01000032">
    <property type="protein sequence ID" value="VAW95288.1"/>
    <property type="molecule type" value="Genomic_DNA"/>
</dbReference>
<dbReference type="UniPathway" id="UPA00253">
    <property type="reaction ID" value="UER00334"/>
</dbReference>
<dbReference type="GO" id="GO:0005737">
    <property type="term" value="C:cytoplasm"/>
    <property type="evidence" value="ECO:0007669"/>
    <property type="project" value="InterPro"/>
</dbReference>
<dbReference type="GO" id="GO:0016740">
    <property type="term" value="F:transferase activity"/>
    <property type="evidence" value="ECO:0007669"/>
    <property type="project" value="UniProtKB-KW"/>
</dbReference>
<evidence type="ECO:0000256" key="4">
    <source>
        <dbReference type="ARBA" id="ARBA00022598"/>
    </source>
</evidence>
<dbReference type="GO" id="GO:0003952">
    <property type="term" value="F:NAD+ synthase (glutamine-hydrolyzing) activity"/>
    <property type="evidence" value="ECO:0007669"/>
    <property type="project" value="UniProtKB-EC"/>
</dbReference>
<gene>
    <name evidence="9" type="ORF">MNBD_GAMMA21-1438</name>
</gene>
<sequence length="563" mass="62228">MNTVKLVVAQLNFIVGNIEANRDIIITACRQAVDQNARIIIFPELALTGYPPEDLLLRPELYQRCDDALQAICREFKKYSKPFTVILGYPKRGQIHSPDHSSGKLQIFNIAGVIQDGNITDEYAKQNLPNYKVFDEKRYFTAGDDACIVTIDNIPFGLSLCEDIWVDEPINKSITAGARCIINLNASPFHLGKPELRESVVKAHASNHQIPVIYANLVGGQDELVFDGHSFTVNEKGKVIQRAPEFESGLYEVKIDWDGERATARAQTCSDLLEELPGIYQALVTGVRDYVHKNGFTGAVLGLSGGIDSALTLAIAVDALGAEQVEAVSMPSRYTANMSVDDARQECEILGVNFALISIEKAFDAFLGLLKPVFGDLPADTTEENIQARCRGILLMAISNKKRKIVLTTGNKSEMAVGYATLYGDMAGGFDVLKDVSKTRVFALSNWRNQQSPVIPQRVIDRPPSAELALDQKDSDSLPDYEVLDPILEHYIEHDKSAADMIAEGYAAQDVSKVMRLVDTTEYKRRQAPPGVRITERAFGRDRRYPVTSGFHQGRATIEDLKG</sequence>
<dbReference type="PROSITE" id="PS50263">
    <property type="entry name" value="CN_HYDROLASE"/>
    <property type="match status" value="1"/>
</dbReference>
<evidence type="ECO:0000256" key="7">
    <source>
        <dbReference type="ARBA" id="ARBA00023027"/>
    </source>
</evidence>
<dbReference type="Gene3D" id="3.40.50.620">
    <property type="entry name" value="HUPs"/>
    <property type="match status" value="1"/>
</dbReference>
<dbReference type="Pfam" id="PF00795">
    <property type="entry name" value="CN_hydrolase"/>
    <property type="match status" value="1"/>
</dbReference>
<keyword evidence="9" id="KW-0808">Transferase</keyword>
<dbReference type="PIRSF" id="PIRSF006630">
    <property type="entry name" value="NADS_GAT"/>
    <property type="match status" value="1"/>
</dbReference>
<dbReference type="InterPro" id="IPR003694">
    <property type="entry name" value="NAD_synthase"/>
</dbReference>
<dbReference type="SUPFAM" id="SSF56317">
    <property type="entry name" value="Carbon-nitrogen hydrolase"/>
    <property type="match status" value="1"/>
</dbReference>
<dbReference type="HAMAP" id="MF_02090">
    <property type="entry name" value="NadE_glutamine_dep"/>
    <property type="match status" value="1"/>
</dbReference>
<evidence type="ECO:0000256" key="6">
    <source>
        <dbReference type="ARBA" id="ARBA00022840"/>
    </source>
</evidence>
<evidence type="ECO:0000256" key="5">
    <source>
        <dbReference type="ARBA" id="ARBA00022741"/>
    </source>
</evidence>
<keyword evidence="4 9" id="KW-0436">Ligase</keyword>
<dbReference type="SUPFAM" id="SSF52402">
    <property type="entry name" value="Adenine nucleotide alpha hydrolases-like"/>
    <property type="match status" value="1"/>
</dbReference>
<dbReference type="NCBIfam" id="TIGR00552">
    <property type="entry name" value="nadE"/>
    <property type="match status" value="1"/>
</dbReference>
<dbReference type="CDD" id="cd07570">
    <property type="entry name" value="GAT_Gln-NAD-synth"/>
    <property type="match status" value="1"/>
</dbReference>
<dbReference type="PANTHER" id="PTHR23090">
    <property type="entry name" value="NH 3 /GLUTAMINE-DEPENDENT NAD + SYNTHETASE"/>
    <property type="match status" value="1"/>
</dbReference>
<evidence type="ECO:0000313" key="9">
    <source>
        <dbReference type="EMBL" id="VAW95288.1"/>
    </source>
</evidence>
<comment type="similarity">
    <text evidence="2">In the C-terminal section; belongs to the NAD synthetase family.</text>
</comment>
<keyword evidence="7" id="KW-0520">NAD</keyword>
<protein>
    <recommendedName>
        <fullName evidence="3">NAD(+) synthase (glutamine-hydrolyzing)</fullName>
        <ecNumber evidence="3">6.3.5.1</ecNumber>
    </recommendedName>
</protein>
<dbReference type="EC" id="6.3.5.1" evidence="3"/>
<feature type="domain" description="CN hydrolase" evidence="8">
    <location>
        <begin position="4"/>
        <end position="257"/>
    </location>
</feature>
<dbReference type="GO" id="GO:0004359">
    <property type="term" value="F:glutaminase activity"/>
    <property type="evidence" value="ECO:0007669"/>
    <property type="project" value="InterPro"/>
</dbReference>